<dbReference type="Proteomes" id="UP001523566">
    <property type="component" value="Unassembled WGS sequence"/>
</dbReference>
<dbReference type="RefSeq" id="WP_262066656.1">
    <property type="nucleotide sequence ID" value="NZ_JAMXOD010000015.1"/>
</dbReference>
<evidence type="ECO:0000313" key="2">
    <source>
        <dbReference type="Proteomes" id="UP001523566"/>
    </source>
</evidence>
<protein>
    <submittedName>
        <fullName evidence="1">Uncharacterized protein</fullName>
    </submittedName>
</protein>
<sequence length="165" mass="19555">MSKEVYIERENLPFQSLLRDEELAEEMQEVLDKYQILMEKLRKIKGTFRQMYLLGEDYLPAEVIEELGGIMRKEDERHPIRLGEAYPFLNEKSWRIGAEEISYFKVTLWKGEETFSLREIIQEENSKFTLIFSTIEAGEIHHTFLNEEEMLVAIKSLFLKGEVTI</sequence>
<dbReference type="EMBL" id="JAMZFW010000015">
    <property type="protein sequence ID" value="MCP1102868.1"/>
    <property type="molecule type" value="Genomic_DNA"/>
</dbReference>
<reference evidence="1 2" key="1">
    <citation type="journal article" date="2022" name="Genome Biol. Evol.">
        <title>Host diet, physiology and behaviors set the stage for Lachnospiraceae cladogenesis.</title>
        <authorList>
            <person name="Vera-Ponce De Leon A."/>
            <person name="Schneider M."/>
            <person name="Jahnes B.C."/>
            <person name="Sadowski V."/>
            <person name="Camuy-Velez L.A."/>
            <person name="Duan J."/>
            <person name="Sabree Z.L."/>
        </authorList>
    </citation>
    <scope>NUCLEOTIDE SEQUENCE [LARGE SCALE GENOMIC DNA]</scope>
    <source>
        <strain evidence="1 2">PAL113</strain>
    </source>
</reference>
<evidence type="ECO:0000313" key="1">
    <source>
        <dbReference type="EMBL" id="MCP1102868.1"/>
    </source>
</evidence>
<keyword evidence="2" id="KW-1185">Reference proteome</keyword>
<gene>
    <name evidence="1" type="ORF">NK125_10610</name>
</gene>
<name>A0ABT1EAJ9_9FIRM</name>
<comment type="caution">
    <text evidence="1">The sequence shown here is derived from an EMBL/GenBank/DDBJ whole genome shotgun (WGS) entry which is preliminary data.</text>
</comment>
<organism evidence="1 2">
    <name type="scientific">Aequitasia blattaphilus</name>
    <dbReference type="NCBI Taxonomy" id="2949332"/>
    <lineage>
        <taxon>Bacteria</taxon>
        <taxon>Bacillati</taxon>
        <taxon>Bacillota</taxon>
        <taxon>Clostridia</taxon>
        <taxon>Lachnospirales</taxon>
        <taxon>Lachnospiraceae</taxon>
        <taxon>Aequitasia</taxon>
    </lineage>
</organism>
<accession>A0ABT1EAJ9</accession>
<proteinExistence type="predicted"/>